<dbReference type="Pfam" id="PF00702">
    <property type="entry name" value="Hydrolase"/>
    <property type="match status" value="1"/>
</dbReference>
<dbReference type="InterPro" id="IPR023214">
    <property type="entry name" value="HAD_sf"/>
</dbReference>
<dbReference type="PANTHER" id="PTHR46470">
    <property type="entry name" value="N-ACYLNEURAMINATE-9-PHOSPHATASE"/>
    <property type="match status" value="1"/>
</dbReference>
<sequence length="226" mass="25148">MNGTLLAVGFDLDYTLWDHGGFAESFFGSIAWELGGRLGCSGRRVEQVLRDTLARLTVGHPRIFDEALLRMGVEDPVLVAELVERYHRHRPPMRPYPGALDALRDLRGRGYRTFLVTDGLSDTQRYKVEALGLMPWFDERVFTGDFPRILQKPSPFPFLLACRRLGVAPRQCAYVGDNPLCDFEGPMRLGMRTIGVPTGPFAGRPVPPGHSPERRVTGLGELGGVL</sequence>
<dbReference type="EMBL" id="AP027080">
    <property type="protein sequence ID" value="BDU71226.1"/>
    <property type="molecule type" value="Genomic_DNA"/>
</dbReference>
<name>A0AA48K7K4_9BACT</name>
<dbReference type="NCBIfam" id="TIGR01549">
    <property type="entry name" value="HAD-SF-IA-v1"/>
    <property type="match status" value="1"/>
</dbReference>
<dbReference type="InterPro" id="IPR036412">
    <property type="entry name" value="HAD-like_sf"/>
</dbReference>
<evidence type="ECO:0000313" key="6">
    <source>
        <dbReference type="Proteomes" id="UP001238179"/>
    </source>
</evidence>
<accession>A0AA48K7K4</accession>
<evidence type="ECO:0000256" key="3">
    <source>
        <dbReference type="ARBA" id="ARBA00022842"/>
    </source>
</evidence>
<keyword evidence="3" id="KW-0460">Magnesium</keyword>
<dbReference type="Gene3D" id="1.10.150.520">
    <property type="match status" value="1"/>
</dbReference>
<dbReference type="RefSeq" id="WP_316414112.1">
    <property type="nucleotide sequence ID" value="NZ_AP027080.1"/>
</dbReference>
<dbReference type="InterPro" id="IPR051400">
    <property type="entry name" value="HAD-like_hydrolase"/>
</dbReference>
<reference evidence="6" key="1">
    <citation type="journal article" date="2023" name="Int. J. Syst. Evol. Microbiol.">
        <title>Mesoterricola silvestris gen. nov., sp. nov., Mesoterricola sediminis sp. nov., Geothrix oryzae sp. nov., Geothrix edaphica sp. nov., Geothrix rubra sp. nov., and Geothrix limicola sp. nov., six novel members of Acidobacteriota isolated from soils.</title>
        <authorList>
            <person name="Itoh H."/>
            <person name="Sugisawa Y."/>
            <person name="Mise K."/>
            <person name="Xu Z."/>
            <person name="Kuniyasu M."/>
            <person name="Ushijima N."/>
            <person name="Kawano K."/>
            <person name="Kobayashi E."/>
            <person name="Shiratori Y."/>
            <person name="Masuda Y."/>
            <person name="Senoo K."/>
        </authorList>
    </citation>
    <scope>NUCLEOTIDE SEQUENCE [LARGE SCALE GENOMIC DNA]</scope>
    <source>
        <strain evidence="6">W79</strain>
    </source>
</reference>
<proteinExistence type="predicted"/>
<dbReference type="AlphaFoldDB" id="A0AA48K7K4"/>
<dbReference type="InterPro" id="IPR006439">
    <property type="entry name" value="HAD-SF_hydro_IA"/>
</dbReference>
<evidence type="ECO:0000313" key="5">
    <source>
        <dbReference type="EMBL" id="BDU71226.1"/>
    </source>
</evidence>
<gene>
    <name evidence="5" type="ORF">METEAL_04000</name>
</gene>
<evidence type="ECO:0000256" key="2">
    <source>
        <dbReference type="ARBA" id="ARBA00022801"/>
    </source>
</evidence>
<dbReference type="GO" id="GO:0044281">
    <property type="term" value="P:small molecule metabolic process"/>
    <property type="evidence" value="ECO:0007669"/>
    <property type="project" value="UniProtKB-ARBA"/>
</dbReference>
<dbReference type="GO" id="GO:0016787">
    <property type="term" value="F:hydrolase activity"/>
    <property type="evidence" value="ECO:0007669"/>
    <property type="project" value="UniProtKB-KW"/>
</dbReference>
<dbReference type="SUPFAM" id="SSF56784">
    <property type="entry name" value="HAD-like"/>
    <property type="match status" value="1"/>
</dbReference>
<organism evidence="5 6">
    <name type="scientific">Mesoterricola silvestris</name>
    <dbReference type="NCBI Taxonomy" id="2927979"/>
    <lineage>
        <taxon>Bacteria</taxon>
        <taxon>Pseudomonadati</taxon>
        <taxon>Acidobacteriota</taxon>
        <taxon>Holophagae</taxon>
        <taxon>Holophagales</taxon>
        <taxon>Holophagaceae</taxon>
        <taxon>Mesoterricola</taxon>
    </lineage>
</organism>
<keyword evidence="2" id="KW-0378">Hydrolase</keyword>
<dbReference type="SFLD" id="SFLDS00003">
    <property type="entry name" value="Haloacid_Dehalogenase"/>
    <property type="match status" value="1"/>
</dbReference>
<dbReference type="SFLD" id="SFLDG01129">
    <property type="entry name" value="C1.5:_HAD__Beta-PGM__Phosphata"/>
    <property type="match status" value="1"/>
</dbReference>
<keyword evidence="6" id="KW-1185">Reference proteome</keyword>
<evidence type="ECO:0000256" key="4">
    <source>
        <dbReference type="SAM" id="MobiDB-lite"/>
    </source>
</evidence>
<comment type="cofactor">
    <cofactor evidence="1">
        <name>Mg(2+)</name>
        <dbReference type="ChEBI" id="CHEBI:18420"/>
    </cofactor>
</comment>
<dbReference type="Gene3D" id="3.40.50.1000">
    <property type="entry name" value="HAD superfamily/HAD-like"/>
    <property type="match status" value="1"/>
</dbReference>
<dbReference type="KEGG" id="msil:METEAL_04000"/>
<evidence type="ECO:0000256" key="1">
    <source>
        <dbReference type="ARBA" id="ARBA00001946"/>
    </source>
</evidence>
<protein>
    <submittedName>
        <fullName evidence="5">Haloacid dehalogenase</fullName>
    </submittedName>
</protein>
<dbReference type="Proteomes" id="UP001238179">
    <property type="component" value="Chromosome"/>
</dbReference>
<feature type="region of interest" description="Disordered" evidence="4">
    <location>
        <begin position="203"/>
        <end position="226"/>
    </location>
</feature>